<gene>
    <name evidence="8" type="ORF">HMPREF9138_02020</name>
</gene>
<name>G6AIU3_9BACT</name>
<dbReference type="SUPFAM" id="SSF88946">
    <property type="entry name" value="Sigma2 domain of RNA polymerase sigma factors"/>
    <property type="match status" value="1"/>
</dbReference>
<dbReference type="InterPro" id="IPR007627">
    <property type="entry name" value="RNA_pol_sigma70_r2"/>
</dbReference>
<accession>G6AIU3</accession>
<dbReference type="PANTHER" id="PTHR43133">
    <property type="entry name" value="RNA POLYMERASE ECF-TYPE SIGMA FACTO"/>
    <property type="match status" value="1"/>
</dbReference>
<keyword evidence="5" id="KW-0804">Transcription</keyword>
<feature type="domain" description="RNA polymerase sigma factor 70 region 4 type 2" evidence="7">
    <location>
        <begin position="102"/>
        <end position="154"/>
    </location>
</feature>
<dbReference type="Pfam" id="PF04542">
    <property type="entry name" value="Sigma70_r2"/>
    <property type="match status" value="1"/>
</dbReference>
<dbReference type="GO" id="GO:0016987">
    <property type="term" value="F:sigma factor activity"/>
    <property type="evidence" value="ECO:0007669"/>
    <property type="project" value="UniProtKB-KW"/>
</dbReference>
<dbReference type="PANTHER" id="PTHR43133:SF8">
    <property type="entry name" value="RNA POLYMERASE SIGMA FACTOR HI_1459-RELATED"/>
    <property type="match status" value="1"/>
</dbReference>
<dbReference type="Proteomes" id="UP000004597">
    <property type="component" value="Unassembled WGS sequence"/>
</dbReference>
<evidence type="ECO:0000256" key="5">
    <source>
        <dbReference type="ARBA" id="ARBA00023163"/>
    </source>
</evidence>
<keyword evidence="3" id="KW-0731">Sigma factor</keyword>
<dbReference type="Gene3D" id="1.10.10.10">
    <property type="entry name" value="Winged helix-like DNA-binding domain superfamily/Winged helix DNA-binding domain"/>
    <property type="match status" value="1"/>
</dbReference>
<dbReference type="InterPro" id="IPR013325">
    <property type="entry name" value="RNA_pol_sigma_r2"/>
</dbReference>
<protein>
    <recommendedName>
        <fullName evidence="10">RNA polymerase sigma-70 region 2 domain-containing protein</fullName>
    </recommendedName>
</protein>
<dbReference type="SUPFAM" id="SSF88659">
    <property type="entry name" value="Sigma3 and sigma4 domains of RNA polymerase sigma factors"/>
    <property type="match status" value="1"/>
</dbReference>
<evidence type="ECO:0000256" key="3">
    <source>
        <dbReference type="ARBA" id="ARBA00023082"/>
    </source>
</evidence>
<dbReference type="InterPro" id="IPR013324">
    <property type="entry name" value="RNA_pol_sigma_r3/r4-like"/>
</dbReference>
<dbReference type="Gene3D" id="1.10.1740.10">
    <property type="match status" value="1"/>
</dbReference>
<evidence type="ECO:0000313" key="8">
    <source>
        <dbReference type="EMBL" id="EHG15412.1"/>
    </source>
</evidence>
<reference evidence="8 9" key="1">
    <citation type="submission" date="2011-10" db="EMBL/GenBank/DDBJ databases">
        <title>The Genome Sequence of Prevotella histicola F0411.</title>
        <authorList>
            <consortium name="The Broad Institute Genome Sequencing Platform"/>
            <person name="Earl A."/>
            <person name="Ward D."/>
            <person name="Feldgarden M."/>
            <person name="Gevers D."/>
            <person name="Izard J."/>
            <person name="Ganesan A."/>
            <person name="Blanton J.M."/>
            <person name="Baranova O.V."/>
            <person name="Tanner A.C."/>
            <person name="Mathney J.M.J."/>
            <person name="Dewhirst F.E."/>
            <person name="Young S.K."/>
            <person name="Zeng Q."/>
            <person name="Gargeya S."/>
            <person name="Fitzgerald M."/>
            <person name="Haas B."/>
            <person name="Abouelleil A."/>
            <person name="Alvarado L."/>
            <person name="Arachchi H.M."/>
            <person name="Berlin A."/>
            <person name="Brown A."/>
            <person name="Chapman S.B."/>
            <person name="Chen Z."/>
            <person name="Dunbar C."/>
            <person name="Freedman E."/>
            <person name="Gearin G."/>
            <person name="Gellesch M."/>
            <person name="Goldberg J."/>
            <person name="Griggs A."/>
            <person name="Gujja S."/>
            <person name="Heiman D."/>
            <person name="Howarth C."/>
            <person name="Larson L."/>
            <person name="Lui A."/>
            <person name="MacDonald P.J.P."/>
            <person name="Montmayeur A."/>
            <person name="Murphy C."/>
            <person name="Neiman D."/>
            <person name="Pearson M."/>
            <person name="Priest M."/>
            <person name="Roberts A."/>
            <person name="Saif S."/>
            <person name="Shea T."/>
            <person name="Shenoy N."/>
            <person name="Sisk P."/>
            <person name="Stolte C."/>
            <person name="Sykes S."/>
            <person name="Wortman J."/>
            <person name="Nusbaum C."/>
            <person name="Birren B."/>
        </authorList>
    </citation>
    <scope>NUCLEOTIDE SEQUENCE [LARGE SCALE GENOMIC DNA]</scope>
    <source>
        <strain evidence="8 9">F0411</strain>
    </source>
</reference>
<dbReference type="GeneID" id="66732371"/>
<dbReference type="AlphaFoldDB" id="G6AIU3"/>
<dbReference type="HOGENOM" id="CLU_047691_12_0_10"/>
<dbReference type="EMBL" id="AFXP01000022">
    <property type="protein sequence ID" value="EHG15412.1"/>
    <property type="molecule type" value="Genomic_DNA"/>
</dbReference>
<dbReference type="STRING" id="857291.HMPREF9138_02020"/>
<dbReference type="NCBIfam" id="TIGR02937">
    <property type="entry name" value="sigma70-ECF"/>
    <property type="match status" value="1"/>
</dbReference>
<evidence type="ECO:0000313" key="9">
    <source>
        <dbReference type="Proteomes" id="UP000004597"/>
    </source>
</evidence>
<dbReference type="InterPro" id="IPR013249">
    <property type="entry name" value="RNA_pol_sigma70_r4_t2"/>
</dbReference>
<dbReference type="PATRIC" id="fig|857291.3.peg.2017"/>
<feature type="domain" description="RNA polymerase sigma-70 region 2" evidence="6">
    <location>
        <begin position="7"/>
        <end position="72"/>
    </location>
</feature>
<dbReference type="RefSeq" id="WP_008823925.1">
    <property type="nucleotide sequence ID" value="NZ_JH376765.1"/>
</dbReference>
<evidence type="ECO:0000256" key="2">
    <source>
        <dbReference type="ARBA" id="ARBA00023015"/>
    </source>
</evidence>
<dbReference type="InterPro" id="IPR039425">
    <property type="entry name" value="RNA_pol_sigma-70-like"/>
</dbReference>
<evidence type="ECO:0000256" key="4">
    <source>
        <dbReference type="ARBA" id="ARBA00023125"/>
    </source>
</evidence>
<keyword evidence="4" id="KW-0238">DNA-binding</keyword>
<comment type="caution">
    <text evidence="8">The sequence shown here is derived from an EMBL/GenBank/DDBJ whole genome shotgun (WGS) entry which is preliminary data.</text>
</comment>
<proteinExistence type="inferred from homology"/>
<dbReference type="GO" id="GO:0006352">
    <property type="term" value="P:DNA-templated transcription initiation"/>
    <property type="evidence" value="ECO:0007669"/>
    <property type="project" value="InterPro"/>
</dbReference>
<dbReference type="Pfam" id="PF08281">
    <property type="entry name" value="Sigma70_r4_2"/>
    <property type="match status" value="1"/>
</dbReference>
<evidence type="ECO:0000256" key="1">
    <source>
        <dbReference type="ARBA" id="ARBA00010641"/>
    </source>
</evidence>
<dbReference type="InterPro" id="IPR036388">
    <property type="entry name" value="WH-like_DNA-bd_sf"/>
</dbReference>
<dbReference type="GO" id="GO:0003677">
    <property type="term" value="F:DNA binding"/>
    <property type="evidence" value="ECO:0007669"/>
    <property type="project" value="UniProtKB-KW"/>
</dbReference>
<keyword evidence="9" id="KW-1185">Reference proteome</keyword>
<keyword evidence="2" id="KW-0805">Transcription regulation</keyword>
<evidence type="ECO:0008006" key="10">
    <source>
        <dbReference type="Google" id="ProtNLM"/>
    </source>
</evidence>
<comment type="similarity">
    <text evidence="1">Belongs to the sigma-70 factor family. ECF subfamily.</text>
</comment>
<dbReference type="InterPro" id="IPR014284">
    <property type="entry name" value="RNA_pol_sigma-70_dom"/>
</dbReference>
<evidence type="ECO:0000259" key="6">
    <source>
        <dbReference type="Pfam" id="PF04542"/>
    </source>
</evidence>
<sequence>MSGITELFKRFRQTLTDYVRWQIGDVSDAEDILQDVFLCLTLQRDAEEIENVGAWLWRATRNRIIDYRRKRRAGRLTDEKEDRQTAPEDAPEMKLLRKLMWQQLEEALAELPEEQRKAFVETELKGKSYQQLSEETGVTIATLVSRKHYAKQRLRQRLRNIYEELIMDKE</sequence>
<organism evidence="8 9">
    <name type="scientific">Prevotella histicola F0411</name>
    <dbReference type="NCBI Taxonomy" id="857291"/>
    <lineage>
        <taxon>Bacteria</taxon>
        <taxon>Pseudomonadati</taxon>
        <taxon>Bacteroidota</taxon>
        <taxon>Bacteroidia</taxon>
        <taxon>Bacteroidales</taxon>
        <taxon>Prevotellaceae</taxon>
        <taxon>Prevotella</taxon>
    </lineage>
</organism>
<evidence type="ECO:0000259" key="7">
    <source>
        <dbReference type="Pfam" id="PF08281"/>
    </source>
</evidence>